<name>F5YN59_TREPZ</name>
<dbReference type="KEGG" id="tpi:TREPR_0317"/>
<dbReference type="STRING" id="545694.TREPR_0317"/>
<reference evidence="1 2" key="2">
    <citation type="journal article" date="2011" name="ISME J.">
        <title>RNA-seq reveals cooperative metabolic interactions between two termite-gut spirochete species in co-culture.</title>
        <authorList>
            <person name="Rosenthal A.Z."/>
            <person name="Matson E.G."/>
            <person name="Eldar A."/>
            <person name="Leadbetter J.R."/>
        </authorList>
    </citation>
    <scope>NUCLEOTIDE SEQUENCE [LARGE SCALE GENOMIC DNA]</scope>
    <source>
        <strain evidence="2">ATCC BAA-887 / DSM 12427 / ZAS-2</strain>
    </source>
</reference>
<keyword evidence="2" id="KW-1185">Reference proteome</keyword>
<sequence>MGDLALENLQRDLGNLNSSLTWLRRSFERCTVLTIKDEYTDDEYDQFENLTSRYARTTDLLISKLFRSLDTVELTDSGSIIDAANRAEKRGIIDSVSALRELKDLRNEITHEYEPNDLKDLFAAVLEATPRVFSIAERFLQYCERYTRTS</sequence>
<dbReference type="SUPFAM" id="SSF81593">
    <property type="entry name" value="Nucleotidyltransferase substrate binding subunit/domain"/>
    <property type="match status" value="1"/>
</dbReference>
<dbReference type="Proteomes" id="UP000009223">
    <property type="component" value="Chromosome"/>
</dbReference>
<gene>
    <name evidence="1" type="ordered locus">TREPR_0317</name>
</gene>
<dbReference type="Gene3D" id="1.20.120.330">
    <property type="entry name" value="Nucleotidyltransferases domain 2"/>
    <property type="match status" value="1"/>
</dbReference>
<dbReference type="RefSeq" id="WP_015709678.1">
    <property type="nucleotide sequence ID" value="NC_015578.1"/>
</dbReference>
<protein>
    <recommendedName>
        <fullName evidence="3">DUF86 domain-containing protein</fullName>
    </recommendedName>
</protein>
<evidence type="ECO:0008006" key="3">
    <source>
        <dbReference type="Google" id="ProtNLM"/>
    </source>
</evidence>
<dbReference type="OrthoDB" id="13547at2"/>
<dbReference type="AlphaFoldDB" id="F5YN59"/>
<evidence type="ECO:0000313" key="1">
    <source>
        <dbReference type="EMBL" id="AEF84954.1"/>
    </source>
</evidence>
<evidence type="ECO:0000313" key="2">
    <source>
        <dbReference type="Proteomes" id="UP000009223"/>
    </source>
</evidence>
<dbReference type="HOGENOM" id="CLU_142848_0_0_12"/>
<reference evidence="2" key="1">
    <citation type="submission" date="2009-12" db="EMBL/GenBank/DDBJ databases">
        <title>Complete sequence of Treponema primitia strain ZAS-2.</title>
        <authorList>
            <person name="Tetu S.G."/>
            <person name="Matson E."/>
            <person name="Ren Q."/>
            <person name="Seshadri R."/>
            <person name="Elbourne L."/>
            <person name="Hassan K.A."/>
            <person name="Durkin A."/>
            <person name="Radune D."/>
            <person name="Mohamoud Y."/>
            <person name="Shay R."/>
            <person name="Jin S."/>
            <person name="Zhang X."/>
            <person name="Lucey K."/>
            <person name="Ballor N.R."/>
            <person name="Ottesen E."/>
            <person name="Rosenthal R."/>
            <person name="Allen A."/>
            <person name="Leadbetter J.R."/>
            <person name="Paulsen I.T."/>
        </authorList>
    </citation>
    <scope>NUCLEOTIDE SEQUENCE [LARGE SCALE GENOMIC DNA]</scope>
    <source>
        <strain evidence="2">ATCC BAA-887 / DSM 12427 / ZAS-2</strain>
    </source>
</reference>
<organism evidence="1 2">
    <name type="scientific">Treponema primitia (strain ATCC BAA-887 / DSM 12427 / ZAS-2)</name>
    <dbReference type="NCBI Taxonomy" id="545694"/>
    <lineage>
        <taxon>Bacteria</taxon>
        <taxon>Pseudomonadati</taxon>
        <taxon>Spirochaetota</taxon>
        <taxon>Spirochaetia</taxon>
        <taxon>Spirochaetales</taxon>
        <taxon>Treponemataceae</taxon>
        <taxon>Treponema</taxon>
    </lineage>
</organism>
<dbReference type="eggNOG" id="ENOG5032Z61">
    <property type="taxonomic scope" value="Bacteria"/>
</dbReference>
<dbReference type="EMBL" id="CP001843">
    <property type="protein sequence ID" value="AEF84954.1"/>
    <property type="molecule type" value="Genomic_DNA"/>
</dbReference>
<accession>F5YN59</accession>
<proteinExistence type="predicted"/>